<dbReference type="Proteomes" id="UP000295371">
    <property type="component" value="Unassembled WGS sequence"/>
</dbReference>
<evidence type="ECO:0000259" key="2">
    <source>
        <dbReference type="SMART" id="SM00481"/>
    </source>
</evidence>
<dbReference type="EMBL" id="SOAW01000001">
    <property type="protein sequence ID" value="TDT33732.1"/>
    <property type="molecule type" value="Genomic_DNA"/>
</dbReference>
<comment type="caution">
    <text evidence="3">The sequence shown here is derived from an EMBL/GenBank/DDBJ whole genome shotgun (WGS) entry which is preliminary data.</text>
</comment>
<dbReference type="AlphaFoldDB" id="A0A4R7J8B3"/>
<dbReference type="SMART" id="SM00481">
    <property type="entry name" value="POLIIIAc"/>
    <property type="match status" value="1"/>
</dbReference>
<dbReference type="InterPro" id="IPR003141">
    <property type="entry name" value="Pol/His_phosphatase_N"/>
</dbReference>
<dbReference type="Pfam" id="PF02811">
    <property type="entry name" value="PHP"/>
    <property type="match status" value="1"/>
</dbReference>
<sequence length="295" mass="31547">MSGVGTAGGGRDAGDSRRVDRRRIDLHTHSSVSDGTDSPSELMDKAVDAGLAVIALTDHDSFDGLAEAAAAAKRSGITLLPGMEMSTHLHGASVHLLAYGMDTEDPALNAELQRIRVGREDRVGPVLERLSGLGMQISREQVEAQAGDASSIGRPHIADALVEAGLVGDRTEAFDRWLHDGGPAHVERYTTELPAAIDLVHAAGGKAVIAHPWSRSSREVLPPEVLAALVAEHRLDGLEVDHHDHDLQTRRELRALTEELQIIATGSSDYHGAGKLDHELGCFTTDPAMYERLLS</sequence>
<keyword evidence="4" id="KW-1185">Reference proteome</keyword>
<dbReference type="PANTHER" id="PTHR42924">
    <property type="entry name" value="EXONUCLEASE"/>
    <property type="match status" value="1"/>
</dbReference>
<feature type="domain" description="Polymerase/histidinol phosphatase N-terminal" evidence="2">
    <location>
        <begin position="24"/>
        <end position="89"/>
    </location>
</feature>
<dbReference type="SUPFAM" id="SSF89550">
    <property type="entry name" value="PHP domain-like"/>
    <property type="match status" value="1"/>
</dbReference>
<dbReference type="PANTHER" id="PTHR42924:SF3">
    <property type="entry name" value="POLYMERASE_HISTIDINOL PHOSPHATASE N-TERMINAL DOMAIN-CONTAINING PROTEIN"/>
    <property type="match status" value="1"/>
</dbReference>
<feature type="region of interest" description="Disordered" evidence="1">
    <location>
        <begin position="1"/>
        <end position="41"/>
    </location>
</feature>
<gene>
    <name evidence="3" type="ORF">CLV29_1361</name>
</gene>
<accession>A0A4R7J8B3</accession>
<dbReference type="Gene3D" id="1.10.150.650">
    <property type="match status" value="1"/>
</dbReference>
<dbReference type="OrthoDB" id="9804333at2"/>
<feature type="compositionally biased region" description="Polar residues" evidence="1">
    <location>
        <begin position="29"/>
        <end position="39"/>
    </location>
</feature>
<dbReference type="GO" id="GO:0004534">
    <property type="term" value="F:5'-3' RNA exonuclease activity"/>
    <property type="evidence" value="ECO:0007669"/>
    <property type="project" value="TreeGrafter"/>
</dbReference>
<dbReference type="InterPro" id="IPR052018">
    <property type="entry name" value="PHP_domain"/>
</dbReference>
<reference evidence="3 4" key="1">
    <citation type="submission" date="2019-03" db="EMBL/GenBank/DDBJ databases">
        <title>Genomic Encyclopedia of Archaeal and Bacterial Type Strains, Phase II (KMG-II): from individual species to whole genera.</title>
        <authorList>
            <person name="Goeker M."/>
        </authorList>
    </citation>
    <scope>NUCLEOTIDE SEQUENCE [LARGE SCALE GENOMIC DNA]</scope>
    <source>
        <strain evidence="3 4">DSM 24323</strain>
    </source>
</reference>
<dbReference type="RefSeq" id="WP_133754194.1">
    <property type="nucleotide sequence ID" value="NZ_SOAW01000001.1"/>
</dbReference>
<evidence type="ECO:0000313" key="4">
    <source>
        <dbReference type="Proteomes" id="UP000295371"/>
    </source>
</evidence>
<protein>
    <recommendedName>
        <fullName evidence="2">Polymerase/histidinol phosphatase N-terminal domain-containing protein</fullName>
    </recommendedName>
</protein>
<dbReference type="GO" id="GO:0035312">
    <property type="term" value="F:5'-3' DNA exonuclease activity"/>
    <property type="evidence" value="ECO:0007669"/>
    <property type="project" value="TreeGrafter"/>
</dbReference>
<proteinExistence type="predicted"/>
<dbReference type="InterPro" id="IPR016195">
    <property type="entry name" value="Pol/histidinol_Pase-like"/>
</dbReference>
<evidence type="ECO:0000313" key="3">
    <source>
        <dbReference type="EMBL" id="TDT33732.1"/>
    </source>
</evidence>
<feature type="compositionally biased region" description="Basic and acidic residues" evidence="1">
    <location>
        <begin position="12"/>
        <end position="28"/>
    </location>
</feature>
<evidence type="ECO:0000256" key="1">
    <source>
        <dbReference type="SAM" id="MobiDB-lite"/>
    </source>
</evidence>
<dbReference type="Gene3D" id="3.20.20.140">
    <property type="entry name" value="Metal-dependent hydrolases"/>
    <property type="match status" value="1"/>
</dbReference>
<dbReference type="InterPro" id="IPR004013">
    <property type="entry name" value="PHP_dom"/>
</dbReference>
<dbReference type="CDD" id="cd07438">
    <property type="entry name" value="PHP_HisPPase_AMP"/>
    <property type="match status" value="1"/>
</dbReference>
<organism evidence="3 4">
    <name type="scientific">Naumannella halotolerans</name>
    <dbReference type="NCBI Taxonomy" id="993414"/>
    <lineage>
        <taxon>Bacteria</taxon>
        <taxon>Bacillati</taxon>
        <taxon>Actinomycetota</taxon>
        <taxon>Actinomycetes</taxon>
        <taxon>Propionibacteriales</taxon>
        <taxon>Propionibacteriaceae</taxon>
        <taxon>Naumannella</taxon>
    </lineage>
</organism>
<name>A0A4R7J8B3_9ACTN</name>
<feature type="compositionally biased region" description="Gly residues" evidence="1">
    <location>
        <begin position="1"/>
        <end position="11"/>
    </location>
</feature>